<proteinExistence type="predicted"/>
<dbReference type="AlphaFoldDB" id="A0A8J4CZ56"/>
<keyword evidence="2" id="KW-1185">Reference proteome</keyword>
<protein>
    <submittedName>
        <fullName evidence="1">Uncharacterized protein</fullName>
    </submittedName>
</protein>
<name>A0A8J4CZ56_9CHLO</name>
<organism evidence="1 2">
    <name type="scientific">Volvox reticuliferus</name>
    <dbReference type="NCBI Taxonomy" id="1737510"/>
    <lineage>
        <taxon>Eukaryota</taxon>
        <taxon>Viridiplantae</taxon>
        <taxon>Chlorophyta</taxon>
        <taxon>core chlorophytes</taxon>
        <taxon>Chlorophyceae</taxon>
        <taxon>CS clade</taxon>
        <taxon>Chlamydomonadales</taxon>
        <taxon>Volvocaceae</taxon>
        <taxon>Volvox</taxon>
    </lineage>
</organism>
<dbReference type="Proteomes" id="UP000747110">
    <property type="component" value="Unassembled WGS sequence"/>
</dbReference>
<evidence type="ECO:0000313" key="1">
    <source>
        <dbReference type="EMBL" id="GIL91903.1"/>
    </source>
</evidence>
<accession>A0A8J4CZ56</accession>
<gene>
    <name evidence="1" type="ORF">Vretifemale_19503</name>
</gene>
<sequence>MGRRGGGSPPDLGMNGINVQLPSGHRDLISDDATEHTFNPSMPLHARIAFLASHPDRRVIPAVQLRHLQADAVRDGRLLANKHMMRSRRASMPPALNWLMLQELEILELRGVALTDVYVRLFVLLVLITLYVFHILVHFGIHSVRPTANLPCC</sequence>
<dbReference type="EMBL" id="BNCP01000070">
    <property type="protein sequence ID" value="GIL91903.1"/>
    <property type="molecule type" value="Genomic_DNA"/>
</dbReference>
<evidence type="ECO:0000313" key="2">
    <source>
        <dbReference type="Proteomes" id="UP000747110"/>
    </source>
</evidence>
<comment type="caution">
    <text evidence="1">The sequence shown here is derived from an EMBL/GenBank/DDBJ whole genome shotgun (WGS) entry which is preliminary data.</text>
</comment>
<reference evidence="1" key="1">
    <citation type="journal article" date="2021" name="Proc. Natl. Acad. Sci. U.S.A.">
        <title>Three genomes in the algal genus Volvox reveal the fate of a haploid sex-determining region after a transition to homothallism.</title>
        <authorList>
            <person name="Yamamoto K."/>
            <person name="Hamaji T."/>
            <person name="Kawai-Toyooka H."/>
            <person name="Matsuzaki R."/>
            <person name="Takahashi F."/>
            <person name="Nishimura Y."/>
            <person name="Kawachi M."/>
            <person name="Noguchi H."/>
            <person name="Minakuchi Y."/>
            <person name="Umen J.G."/>
            <person name="Toyoda A."/>
            <person name="Nozaki H."/>
        </authorList>
    </citation>
    <scope>NUCLEOTIDE SEQUENCE</scope>
    <source>
        <strain evidence="1">NIES-3786</strain>
    </source>
</reference>